<dbReference type="PANTHER" id="PTHR15032:SF4">
    <property type="entry name" value="N-ACYL-PHOSPHATIDYLETHANOLAMINE-HYDROLYZING PHOSPHOLIPASE D"/>
    <property type="match status" value="1"/>
</dbReference>
<dbReference type="GO" id="GO:0008270">
    <property type="term" value="F:zinc ion binding"/>
    <property type="evidence" value="ECO:0007669"/>
    <property type="project" value="InterPro"/>
</dbReference>
<dbReference type="AlphaFoldDB" id="A0A250JJD7"/>
<name>A0A250JJD7_9BACT</name>
<dbReference type="Proteomes" id="UP000217257">
    <property type="component" value="Chromosome"/>
</dbReference>
<protein>
    <submittedName>
        <fullName evidence="2">Membrane protein</fullName>
    </submittedName>
</protein>
<evidence type="ECO:0000313" key="2">
    <source>
        <dbReference type="EMBL" id="ATB44004.1"/>
    </source>
</evidence>
<proteinExistence type="predicted"/>
<dbReference type="GO" id="GO:0070290">
    <property type="term" value="F:N-acylphosphatidylethanolamine-specific phospholipase D activity"/>
    <property type="evidence" value="ECO:0007669"/>
    <property type="project" value="InterPro"/>
</dbReference>
<dbReference type="InterPro" id="IPR024884">
    <property type="entry name" value="NAPE-PLD"/>
</dbReference>
<evidence type="ECO:0000313" key="3">
    <source>
        <dbReference type="Proteomes" id="UP000217257"/>
    </source>
</evidence>
<evidence type="ECO:0000259" key="1">
    <source>
        <dbReference type="SMART" id="SM00849"/>
    </source>
</evidence>
<dbReference type="Pfam" id="PF12706">
    <property type="entry name" value="Lactamase_B_2"/>
    <property type="match status" value="1"/>
</dbReference>
<dbReference type="InterPro" id="IPR001279">
    <property type="entry name" value="Metallo-B-lactamas"/>
</dbReference>
<feature type="domain" description="Metallo-beta-lactamase" evidence="1">
    <location>
        <begin position="21"/>
        <end position="228"/>
    </location>
</feature>
<dbReference type="KEGG" id="cfus:CYFUS_009485"/>
<reference evidence="2 3" key="1">
    <citation type="submission" date="2017-06" db="EMBL/GenBank/DDBJ databases">
        <title>Sequencing and comparative analysis of myxobacterial genomes.</title>
        <authorList>
            <person name="Rupp O."/>
            <person name="Goesmann A."/>
            <person name="Sogaard-Andersen L."/>
        </authorList>
    </citation>
    <scope>NUCLEOTIDE SEQUENCE [LARGE SCALE GENOMIC DNA]</scope>
    <source>
        <strain evidence="2 3">DSM 52655</strain>
    </source>
</reference>
<dbReference type="SUPFAM" id="SSF56281">
    <property type="entry name" value="Metallo-hydrolase/oxidoreductase"/>
    <property type="match status" value="1"/>
</dbReference>
<dbReference type="RefSeq" id="WP_232537239.1">
    <property type="nucleotide sequence ID" value="NZ_CP022098.1"/>
</dbReference>
<dbReference type="InterPro" id="IPR036866">
    <property type="entry name" value="RibonucZ/Hydroxyglut_hydro"/>
</dbReference>
<dbReference type="PIRSF" id="PIRSF038896">
    <property type="entry name" value="NAPE-PLD"/>
    <property type="match status" value="1"/>
</dbReference>
<dbReference type="PANTHER" id="PTHR15032">
    <property type="entry name" value="N-ACYL-PHOSPHATIDYLETHANOLAMINE-HYDROLYZING PHOSPHOLIPASE D"/>
    <property type="match status" value="1"/>
</dbReference>
<sequence>MRPHETWGRPINSGLRTTWLGHSTVLLEIDGHRILTDPVFGDRASPFSFAGPKRFHPVPAGLAELPTLDVVLLSHDHYDHLCASTIAALASMPTIPIVTSLGVGSHLERLGIAPERIHELDWGEACDVRGLRFTATPCQHFSGRSLGDRNTTLWSSWVIQSERHKIFFSGDTGLSEQFRETGAKYGPFDLVMLEIGAFHPGFEAIHLGPENALKVFEMLGGGTLLPVHWGTFDLALHTWDEPAETLMRLAAEQSLRIVTPGLGQVVEPSQLDGPTPWWRGLK</sequence>
<dbReference type="SMART" id="SM00849">
    <property type="entry name" value="Lactamase_B"/>
    <property type="match status" value="1"/>
</dbReference>
<dbReference type="GO" id="GO:0005737">
    <property type="term" value="C:cytoplasm"/>
    <property type="evidence" value="ECO:0007669"/>
    <property type="project" value="TreeGrafter"/>
</dbReference>
<gene>
    <name evidence="2" type="ORF">CYFUS_009485</name>
</gene>
<accession>A0A250JJD7</accession>
<dbReference type="Gene3D" id="3.60.15.10">
    <property type="entry name" value="Ribonuclease Z/Hydroxyacylglutathione hydrolase-like"/>
    <property type="match status" value="1"/>
</dbReference>
<dbReference type="EMBL" id="CP022098">
    <property type="protein sequence ID" value="ATB44004.1"/>
    <property type="molecule type" value="Genomic_DNA"/>
</dbReference>
<organism evidence="2 3">
    <name type="scientific">Cystobacter fuscus</name>
    <dbReference type="NCBI Taxonomy" id="43"/>
    <lineage>
        <taxon>Bacteria</taxon>
        <taxon>Pseudomonadati</taxon>
        <taxon>Myxococcota</taxon>
        <taxon>Myxococcia</taxon>
        <taxon>Myxococcales</taxon>
        <taxon>Cystobacterineae</taxon>
        <taxon>Archangiaceae</taxon>
        <taxon>Cystobacter</taxon>
    </lineage>
</organism>